<sequence>MKTSLFERRPRVSTDLSSEEKWEDNEEANTAMTRAPQKRTQSRKHLHPDLNVKLLRVFQIAKSFLADKCLQKSMDYHVILPSKHFFTKHFYKLEIVAPHRRAAQLDLLPCNCSIPDVPTIPTHPSLPLSL</sequence>
<organism evidence="2 3">
    <name type="scientific">Bugula neritina</name>
    <name type="common">Brown bryozoan</name>
    <name type="synonym">Sertularia neritina</name>
    <dbReference type="NCBI Taxonomy" id="10212"/>
    <lineage>
        <taxon>Eukaryota</taxon>
        <taxon>Metazoa</taxon>
        <taxon>Spiralia</taxon>
        <taxon>Lophotrochozoa</taxon>
        <taxon>Bryozoa</taxon>
        <taxon>Gymnolaemata</taxon>
        <taxon>Cheilostomatida</taxon>
        <taxon>Flustrina</taxon>
        <taxon>Buguloidea</taxon>
        <taxon>Bugulidae</taxon>
        <taxon>Bugula</taxon>
    </lineage>
</organism>
<feature type="compositionally biased region" description="Basic and acidic residues" evidence="1">
    <location>
        <begin position="1"/>
        <end position="12"/>
    </location>
</feature>
<keyword evidence="3" id="KW-1185">Reference proteome</keyword>
<accession>A0A7J7JBS0</accession>
<dbReference type="EMBL" id="VXIV02002702">
    <property type="protein sequence ID" value="KAF6023525.1"/>
    <property type="molecule type" value="Genomic_DNA"/>
</dbReference>
<protein>
    <submittedName>
        <fullName evidence="2">Uncharacterized protein</fullName>
    </submittedName>
</protein>
<dbReference type="AlphaFoldDB" id="A0A7J7JBS0"/>
<comment type="caution">
    <text evidence="2">The sequence shown here is derived from an EMBL/GenBank/DDBJ whole genome shotgun (WGS) entry which is preliminary data.</text>
</comment>
<evidence type="ECO:0000313" key="2">
    <source>
        <dbReference type="EMBL" id="KAF6023525.1"/>
    </source>
</evidence>
<reference evidence="2" key="1">
    <citation type="submission" date="2020-06" db="EMBL/GenBank/DDBJ databases">
        <title>Draft genome of Bugula neritina, a colonial animal packing powerful symbionts and potential medicines.</title>
        <authorList>
            <person name="Rayko M."/>
        </authorList>
    </citation>
    <scope>NUCLEOTIDE SEQUENCE [LARGE SCALE GENOMIC DNA]</scope>
    <source>
        <strain evidence="2">Kwan_BN1</strain>
    </source>
</reference>
<name>A0A7J7JBS0_BUGNE</name>
<feature type="region of interest" description="Disordered" evidence="1">
    <location>
        <begin position="1"/>
        <end position="46"/>
    </location>
</feature>
<dbReference type="Proteomes" id="UP000593567">
    <property type="component" value="Unassembled WGS sequence"/>
</dbReference>
<proteinExistence type="predicted"/>
<feature type="compositionally biased region" description="Basic residues" evidence="1">
    <location>
        <begin position="36"/>
        <end position="46"/>
    </location>
</feature>
<evidence type="ECO:0000256" key="1">
    <source>
        <dbReference type="SAM" id="MobiDB-lite"/>
    </source>
</evidence>
<gene>
    <name evidence="2" type="ORF">EB796_018173</name>
</gene>
<evidence type="ECO:0000313" key="3">
    <source>
        <dbReference type="Proteomes" id="UP000593567"/>
    </source>
</evidence>